<name>A0ABR2YGN8_9CHLO</name>
<keyword evidence="6" id="KW-0119">Carbohydrate metabolism</keyword>
<dbReference type="Proteomes" id="UP001491310">
    <property type="component" value="Unassembled WGS sequence"/>
</dbReference>
<evidence type="ECO:0000256" key="5">
    <source>
        <dbReference type="ARBA" id="ARBA00023001"/>
    </source>
</evidence>
<dbReference type="PRINTS" id="PR00131">
    <property type="entry name" value="GLHYDRLASE1"/>
</dbReference>
<dbReference type="PANTHER" id="PTHR10353:SF36">
    <property type="entry name" value="LP05116P"/>
    <property type="match status" value="1"/>
</dbReference>
<gene>
    <name evidence="10" type="ORF">WJX75_004362</name>
</gene>
<evidence type="ECO:0000256" key="4">
    <source>
        <dbReference type="ARBA" id="ARBA00022801"/>
    </source>
</evidence>
<organism evidence="10 11">
    <name type="scientific">Coccomyxa subellipsoidea</name>
    <dbReference type="NCBI Taxonomy" id="248742"/>
    <lineage>
        <taxon>Eukaryota</taxon>
        <taxon>Viridiplantae</taxon>
        <taxon>Chlorophyta</taxon>
        <taxon>core chlorophytes</taxon>
        <taxon>Trebouxiophyceae</taxon>
        <taxon>Trebouxiophyceae incertae sedis</taxon>
        <taxon>Coccomyxaceae</taxon>
        <taxon>Coccomyxa</taxon>
    </lineage>
</organism>
<dbReference type="InterPro" id="IPR017736">
    <property type="entry name" value="Glyco_hydro_1_beta-glucosidase"/>
</dbReference>
<comment type="caution">
    <text evidence="10">The sequence shown here is derived from an EMBL/GenBank/DDBJ whole genome shotgun (WGS) entry which is preliminary data.</text>
</comment>
<keyword evidence="11" id="KW-1185">Reference proteome</keyword>
<evidence type="ECO:0000313" key="11">
    <source>
        <dbReference type="Proteomes" id="UP001491310"/>
    </source>
</evidence>
<dbReference type="InterPro" id="IPR001360">
    <property type="entry name" value="Glyco_hydro_1"/>
</dbReference>
<evidence type="ECO:0000256" key="6">
    <source>
        <dbReference type="ARBA" id="ARBA00023277"/>
    </source>
</evidence>
<dbReference type="PROSITE" id="PS00653">
    <property type="entry name" value="GLYCOSYL_HYDROL_F1_2"/>
    <property type="match status" value="1"/>
</dbReference>
<dbReference type="Pfam" id="PF00232">
    <property type="entry name" value="Glyco_hydro_1"/>
    <property type="match status" value="1"/>
</dbReference>
<keyword evidence="7 9" id="KW-0326">Glycosidase</keyword>
<dbReference type="NCBIfam" id="TIGR03356">
    <property type="entry name" value="BGL"/>
    <property type="match status" value="1"/>
</dbReference>
<proteinExistence type="inferred from homology"/>
<dbReference type="PANTHER" id="PTHR10353">
    <property type="entry name" value="GLYCOSYL HYDROLASE"/>
    <property type="match status" value="1"/>
</dbReference>
<keyword evidence="5" id="KW-0136">Cellulose degradation</keyword>
<dbReference type="EC" id="3.2.1.21" evidence="3 9"/>
<dbReference type="InterPro" id="IPR033132">
    <property type="entry name" value="GH_1_N_CS"/>
</dbReference>
<keyword evidence="4 9" id="KW-0378">Hydrolase</keyword>
<evidence type="ECO:0000256" key="7">
    <source>
        <dbReference type="ARBA" id="ARBA00023295"/>
    </source>
</evidence>
<evidence type="ECO:0000256" key="3">
    <source>
        <dbReference type="ARBA" id="ARBA00012744"/>
    </source>
</evidence>
<dbReference type="EMBL" id="JALJOT010000012">
    <property type="protein sequence ID" value="KAK9904871.1"/>
    <property type="molecule type" value="Genomic_DNA"/>
</dbReference>
<protein>
    <recommendedName>
        <fullName evidence="3 9">Beta-glucosidase</fullName>
        <ecNumber evidence="3 9">3.2.1.21</ecNumber>
    </recommendedName>
</protein>
<evidence type="ECO:0000256" key="2">
    <source>
        <dbReference type="ARBA" id="ARBA00010838"/>
    </source>
</evidence>
<evidence type="ECO:0000313" key="10">
    <source>
        <dbReference type="EMBL" id="KAK9904871.1"/>
    </source>
</evidence>
<sequence>MKVQKPNFLWGVASAAYQVEGAYKEDGRGMSIWDTFSHTPGKTAQGHTGDVAVDFYHRYEADIAIMKSLGVKMFRFSISWPRILPQGTGRVNKLGLQFYNKLIDALLAAGIEPHVTLYHWDLPQPLQDKYGGWLSDKSIKDFAMYAEVCFKAFGDRVSFWTTFNEPWSFIWIGYGMGTHAPGRCSDRTICAEGDSSKEPWVVTHNVLLAHAAAVERFRALVPHGNVSINLNSEWSEPMTSSVADKEAAQRNLDFVLGIYADPIYLGDYPASVRHRIPDLPEFTAEQRASLKGSTDYFALNHYTSRFVSDDEDAIPTGLTTHIQHNGKAIGKQADSEWLVSVPWGFRRLLAYVHRRYGAPEIWVTENGCDVPGEDQMAFPAVVEDDFRLAFYQEYLAEAMKAVSEDGVNIRGYFAWSILDNFEWADGYTKRFGIVYVDYKNGLLRHLKASAKFLAALFAPEPAATASAAAAAMQTATIE</sequence>
<evidence type="ECO:0000256" key="9">
    <source>
        <dbReference type="RuleBase" id="RU361175"/>
    </source>
</evidence>
<keyword evidence="8" id="KW-0624">Polysaccharide degradation</keyword>
<reference evidence="10 11" key="1">
    <citation type="journal article" date="2024" name="Nat. Commun.">
        <title>Phylogenomics reveals the evolutionary origins of lichenization in chlorophyte algae.</title>
        <authorList>
            <person name="Puginier C."/>
            <person name="Libourel C."/>
            <person name="Otte J."/>
            <person name="Skaloud P."/>
            <person name="Haon M."/>
            <person name="Grisel S."/>
            <person name="Petersen M."/>
            <person name="Berrin J.G."/>
            <person name="Delaux P.M."/>
            <person name="Dal Grande F."/>
            <person name="Keller J."/>
        </authorList>
    </citation>
    <scope>NUCLEOTIDE SEQUENCE [LARGE SCALE GENOMIC DNA]</scope>
    <source>
        <strain evidence="10 11">SAG 216-7</strain>
    </source>
</reference>
<evidence type="ECO:0000256" key="8">
    <source>
        <dbReference type="ARBA" id="ARBA00023326"/>
    </source>
</evidence>
<comment type="similarity">
    <text evidence="2 9">Belongs to the glycosyl hydrolase 1 family.</text>
</comment>
<dbReference type="InterPro" id="IPR017853">
    <property type="entry name" value="GH"/>
</dbReference>
<dbReference type="SUPFAM" id="SSF51445">
    <property type="entry name" value="(Trans)glycosidases"/>
    <property type="match status" value="1"/>
</dbReference>
<accession>A0ABR2YGN8</accession>
<dbReference type="Gene3D" id="3.20.20.80">
    <property type="entry name" value="Glycosidases"/>
    <property type="match status" value="1"/>
</dbReference>
<comment type="catalytic activity">
    <reaction evidence="1 9">
        <text>Hydrolysis of terminal, non-reducing beta-D-glucosyl residues with release of beta-D-glucose.</text>
        <dbReference type="EC" id="3.2.1.21"/>
    </reaction>
</comment>
<evidence type="ECO:0000256" key="1">
    <source>
        <dbReference type="ARBA" id="ARBA00000448"/>
    </source>
</evidence>